<dbReference type="EMBL" id="CAJGYO010000003">
    <property type="protein sequence ID" value="CAD6221104.1"/>
    <property type="molecule type" value="Genomic_DNA"/>
</dbReference>
<feature type="region of interest" description="Disordered" evidence="3">
    <location>
        <begin position="577"/>
        <end position="596"/>
    </location>
</feature>
<dbReference type="InterPro" id="IPR051504">
    <property type="entry name" value="Plant_metabolite_acyltrans"/>
</dbReference>
<evidence type="ECO:0000256" key="1">
    <source>
        <dbReference type="ARBA" id="ARBA00022679"/>
    </source>
</evidence>
<evidence type="ECO:0000313" key="4">
    <source>
        <dbReference type="EMBL" id="CAD6221104.1"/>
    </source>
</evidence>
<dbReference type="InterPro" id="IPR023213">
    <property type="entry name" value="CAT-like_dom_sf"/>
</dbReference>
<protein>
    <submittedName>
        <fullName evidence="4">Uncharacterized protein</fullName>
    </submittedName>
</protein>
<name>A0A811NC41_9POAL</name>
<evidence type="ECO:0000313" key="5">
    <source>
        <dbReference type="Proteomes" id="UP000604825"/>
    </source>
</evidence>
<dbReference type="Proteomes" id="UP000604825">
    <property type="component" value="Unassembled WGS sequence"/>
</dbReference>
<comment type="caution">
    <text evidence="4">The sequence shown here is derived from an EMBL/GenBank/DDBJ whole genome shotgun (WGS) entry which is preliminary data.</text>
</comment>
<keyword evidence="2" id="KW-0012">Acyltransferase</keyword>
<dbReference type="PANTHER" id="PTHR31625">
    <property type="match status" value="1"/>
</dbReference>
<organism evidence="4 5">
    <name type="scientific">Miscanthus lutarioriparius</name>
    <dbReference type="NCBI Taxonomy" id="422564"/>
    <lineage>
        <taxon>Eukaryota</taxon>
        <taxon>Viridiplantae</taxon>
        <taxon>Streptophyta</taxon>
        <taxon>Embryophyta</taxon>
        <taxon>Tracheophyta</taxon>
        <taxon>Spermatophyta</taxon>
        <taxon>Magnoliopsida</taxon>
        <taxon>Liliopsida</taxon>
        <taxon>Poales</taxon>
        <taxon>Poaceae</taxon>
        <taxon>PACMAD clade</taxon>
        <taxon>Panicoideae</taxon>
        <taxon>Andropogonodae</taxon>
        <taxon>Andropogoneae</taxon>
        <taxon>Saccharinae</taxon>
        <taxon>Miscanthus</taxon>
    </lineage>
</organism>
<dbReference type="OrthoDB" id="1862401at2759"/>
<dbReference type="Gene3D" id="3.30.559.10">
    <property type="entry name" value="Chloramphenicol acetyltransferase-like domain"/>
    <property type="match status" value="2"/>
</dbReference>
<dbReference type="Pfam" id="PF02458">
    <property type="entry name" value="Transferase"/>
    <property type="match status" value="1"/>
</dbReference>
<evidence type="ECO:0000256" key="2">
    <source>
        <dbReference type="ARBA" id="ARBA00023315"/>
    </source>
</evidence>
<evidence type="ECO:0000256" key="3">
    <source>
        <dbReference type="SAM" id="MobiDB-lite"/>
    </source>
</evidence>
<reference evidence="4" key="1">
    <citation type="submission" date="2020-10" db="EMBL/GenBank/DDBJ databases">
        <authorList>
            <person name="Han B."/>
            <person name="Lu T."/>
            <person name="Zhao Q."/>
            <person name="Huang X."/>
            <person name="Zhao Y."/>
        </authorList>
    </citation>
    <scope>NUCLEOTIDE SEQUENCE</scope>
</reference>
<accession>A0A811NC41</accession>
<dbReference type="AlphaFoldDB" id="A0A811NC41"/>
<sequence>MAVTPDQQQPPAATGSTQARPLGANWLPHLRLRVLHFRRAAATAFFPAATCDSIHRIGPGSTSPRLRVHVHETTLVPPSPSPPETSLPLTFYDVFYLNSPPVQRLFLYRLAPDADVAAIISNLRDSLHRALRAFYPLAGRVRLTPGTSDRYEMHYRPGDDAVTFTVAECDGDDAETHFDGLTTDEPREVAKIATLVPPLLEGGRLLSVQTTLLPARRGLAIGVTVHHAACDGSASTHFLHTWAAACRGGGAEAPLLPPVIDRTLLPDPRRLYDVFIQGAPRSEELESVKMSADQLLATFALSKDDLKRVKDAVADEATRRGVAPLRCSSLVATFGFVWSCYQRAKEGNGGGAGEGPVTCMALAVDHRSRMKPPLPDKYLGNCVGPAFALAPTGELAAAGAGGLFSACAAVASSIDEAVGDIGTSSMEAWMDRIREVFPMGLLTVSGSPRFRVYDLDFGFGRPAQVDVVPVSRIGAVAVAESRGGDGGIEVGVSLPPAAMTSRPRINSLLQWVRPTATFPLPLSSSRSGAVAHISGHDAHLPKATAGQSSMAAAGEGPCEVPRAAAWVATERGPRAAAQVVPGRALPSSAGGGRLQRRGRRAPLLEVGSYCKCDSSTVSVSLSALWELDEEIVIAAMDMQCPVDASY</sequence>
<dbReference type="SUPFAM" id="SSF52777">
    <property type="entry name" value="CoA-dependent acyltransferases"/>
    <property type="match status" value="1"/>
</dbReference>
<feature type="compositionally biased region" description="Polar residues" evidence="3">
    <location>
        <begin position="1"/>
        <end position="19"/>
    </location>
</feature>
<keyword evidence="1" id="KW-0808">Transferase</keyword>
<gene>
    <name evidence="4" type="ORF">NCGR_LOCUS14506</name>
</gene>
<proteinExistence type="predicted"/>
<keyword evidence="5" id="KW-1185">Reference proteome</keyword>
<feature type="region of interest" description="Disordered" evidence="3">
    <location>
        <begin position="1"/>
        <end position="20"/>
    </location>
</feature>
<dbReference type="GO" id="GO:0016747">
    <property type="term" value="F:acyltransferase activity, transferring groups other than amino-acyl groups"/>
    <property type="evidence" value="ECO:0007669"/>
    <property type="project" value="UniProtKB-ARBA"/>
</dbReference>